<dbReference type="InterPro" id="IPR049316">
    <property type="entry name" value="GDC-P_C"/>
</dbReference>
<dbReference type="InterPro" id="IPR049315">
    <property type="entry name" value="GDC-P_N"/>
</dbReference>
<dbReference type="InterPro" id="IPR015424">
    <property type="entry name" value="PyrdxlP-dep_Trfase"/>
</dbReference>
<dbReference type="Pfam" id="PF02347">
    <property type="entry name" value="GDC-P"/>
    <property type="match status" value="1"/>
</dbReference>
<dbReference type="PANTHER" id="PTHR11773">
    <property type="entry name" value="GLYCINE DEHYDROGENASE, DECARBOXYLATING"/>
    <property type="match status" value="1"/>
</dbReference>
<dbReference type="GO" id="GO:0019464">
    <property type="term" value="P:glycine decarboxylation via glycine cleavage system"/>
    <property type="evidence" value="ECO:0007669"/>
    <property type="project" value="TreeGrafter"/>
</dbReference>
<dbReference type="FunFam" id="3.90.1150.10:FF:000025">
    <property type="entry name" value="Glycine cleavage system P protein"/>
    <property type="match status" value="1"/>
</dbReference>
<protein>
    <recommendedName>
        <fullName evidence="8">Glycine cleavage system P protein</fullName>
        <ecNumber evidence="8">1.4.4.2</ecNumber>
    </recommendedName>
</protein>
<comment type="subunit">
    <text evidence="5">Homodimer. The glycine cleavage system is composed of four proteins: P, T, L and H.</text>
</comment>
<dbReference type="CDD" id="cd00613">
    <property type="entry name" value="GDC-P"/>
    <property type="match status" value="2"/>
</dbReference>
<proteinExistence type="inferred from homology"/>
<dbReference type="GO" id="GO:0005739">
    <property type="term" value="C:mitochondrion"/>
    <property type="evidence" value="ECO:0007669"/>
    <property type="project" value="UniProtKB-SubCell"/>
</dbReference>
<dbReference type="EC" id="1.4.4.2" evidence="8"/>
<dbReference type="Gene3D" id="3.40.640.10">
    <property type="entry name" value="Type I PLP-dependent aspartate aminotransferase-like (Major domain)"/>
    <property type="match status" value="2"/>
</dbReference>
<evidence type="ECO:0000259" key="9">
    <source>
        <dbReference type="Pfam" id="PF02347"/>
    </source>
</evidence>
<dbReference type="FunFam" id="3.90.1150.10:FF:000007">
    <property type="entry name" value="Glycine dehydrogenase (decarboxylating), mitochondrial"/>
    <property type="match status" value="1"/>
</dbReference>
<evidence type="ECO:0000256" key="2">
    <source>
        <dbReference type="ARBA" id="ARBA00010756"/>
    </source>
</evidence>
<dbReference type="FunFam" id="3.40.640.10:FF:000005">
    <property type="entry name" value="Glycine dehydrogenase (decarboxylating), mitochondrial"/>
    <property type="match status" value="1"/>
</dbReference>
<dbReference type="GO" id="GO:0030170">
    <property type="term" value="F:pyridoxal phosphate binding"/>
    <property type="evidence" value="ECO:0007669"/>
    <property type="project" value="TreeGrafter"/>
</dbReference>
<evidence type="ECO:0000256" key="7">
    <source>
        <dbReference type="PIRSR" id="PIRSR603437-50"/>
    </source>
</evidence>
<keyword evidence="8" id="KW-0496">Mitochondrion</keyword>
<dbReference type="InterPro" id="IPR015422">
    <property type="entry name" value="PyrdxlP-dep_Trfase_small"/>
</dbReference>
<evidence type="ECO:0000256" key="3">
    <source>
        <dbReference type="ARBA" id="ARBA00022898"/>
    </source>
</evidence>
<dbReference type="AlphaFoldDB" id="A0A8T0FH81"/>
<dbReference type="NCBIfam" id="NF003346">
    <property type="entry name" value="PRK04366.1"/>
    <property type="match status" value="1"/>
</dbReference>
<comment type="subcellular location">
    <subcellularLocation>
        <location evidence="8">Mitochondrion</location>
    </subcellularLocation>
</comment>
<dbReference type="GO" id="GO:0005960">
    <property type="term" value="C:glycine cleavage complex"/>
    <property type="evidence" value="ECO:0007669"/>
    <property type="project" value="TreeGrafter"/>
</dbReference>
<dbReference type="EMBL" id="JABXBU010000012">
    <property type="protein sequence ID" value="KAF8788829.1"/>
    <property type="molecule type" value="Genomic_DNA"/>
</dbReference>
<evidence type="ECO:0000256" key="6">
    <source>
        <dbReference type="ARBA" id="ARBA00049026"/>
    </source>
</evidence>
<dbReference type="Pfam" id="PF21478">
    <property type="entry name" value="GcvP2_C"/>
    <property type="match status" value="1"/>
</dbReference>
<name>A0A8T0FH81_ARGBR</name>
<comment type="function">
    <text evidence="8">The glycine cleavage system catalyzes the degradation of glycine.</text>
</comment>
<evidence type="ECO:0000313" key="11">
    <source>
        <dbReference type="EMBL" id="KAF8788829.1"/>
    </source>
</evidence>
<sequence>MSHSSVCTRTPHQKIAYIDVSHRRKVNDHFAAKASETIKEICGSPKVRDKCKRLKETAQCVMQLLEKYIANGQCETIVAEMEVHDEFISRHIGPREAEQKIMLGELGFKSIDELINKTVPANIRLNRLMDISAPKGEHELLNYLRKVADRNEVWRSFIGMGYYNCLVPHCILRNIFENPGWTTQYTPYQAEIAQGRLESLLNYQTMVADITGLDIANASLLDEGTAAAEAMSLSIRYVRRKKFYCSDKVHPQTIAVVKTRASAMGVRIIVTDFKDVDLSKKDHSGVLFQYPDTEGKIEDFTELVEQCHKGGGIAVCATDLLALTVLKAPGEFGVDVAIGTSQRFGVHLNYGGPHAGFFAVKNKFIRLVPGRMVGVTKDAAGNMAYRLALQTREQHIRRDKATSNICTAQALLANISAMYAVYHGAEGLTNIATKVNNATRLLAAGVTQGGSKLQHGKFFDTLKIKPKSGVKMVKKRAEEKKINLRYFDDDTVGVSLDETIEQKDLSDLLFIFECPTTVEELAESFDASSNAFFYGDKFKRNLELLTHPVFNSYRSEARLVRYMKALENKDISLVHSMIPLGSCTMKLNSTTEMMPCSWPKLVNLHPFVPVEQAQGYQRLFKELERDLCEITGYDSISFQPNSGAQGEYAGLMTIMSYLKATGQEKRNVCLIPVSAHGTNPASAQMAGMQVQAINILPSGDIDMDHLKQMLEKYKDTVGCMMITYPSTNGIFEESIREMCELVHSYGGQIYLDGANMNAQVGLCRPGDYGSDVSHINLHKTFCIPHGGGGPGMGPIGVKAHLAPFLPSHPIINPLEGSTSKSFGVVSAAPWGSSAILPISWAYIKMMGPRGLKKATEVAILNANYMCNKLKDHYSILFYGKGGTVAHEFIIDVRDLKKTANIEAMDIAKRLQDYGFHAPTVSWPVAGSLMIEPTESEDKDELDRFCQAMINIRQEIADIEKGISDPEINVLRMAPHTQRVVCSSDWDRPYSREKAAFPADFVRPETKLWPNVGRIDDAYGDTNLVCTCPPVSAYMN</sequence>
<keyword evidence="12" id="KW-1185">Reference proteome</keyword>
<dbReference type="SUPFAM" id="SSF53383">
    <property type="entry name" value="PLP-dependent transferases"/>
    <property type="match status" value="2"/>
</dbReference>
<reference evidence="11" key="2">
    <citation type="submission" date="2020-06" db="EMBL/GenBank/DDBJ databases">
        <authorList>
            <person name="Sheffer M."/>
        </authorList>
    </citation>
    <scope>NUCLEOTIDE SEQUENCE</scope>
</reference>
<organism evidence="11 12">
    <name type="scientific">Argiope bruennichi</name>
    <name type="common">Wasp spider</name>
    <name type="synonym">Aranea bruennichi</name>
    <dbReference type="NCBI Taxonomy" id="94029"/>
    <lineage>
        <taxon>Eukaryota</taxon>
        <taxon>Metazoa</taxon>
        <taxon>Ecdysozoa</taxon>
        <taxon>Arthropoda</taxon>
        <taxon>Chelicerata</taxon>
        <taxon>Arachnida</taxon>
        <taxon>Araneae</taxon>
        <taxon>Araneomorphae</taxon>
        <taxon>Entelegynae</taxon>
        <taxon>Araneoidea</taxon>
        <taxon>Araneidae</taxon>
        <taxon>Argiope</taxon>
    </lineage>
</organism>
<dbReference type="GO" id="GO:0016594">
    <property type="term" value="F:glycine binding"/>
    <property type="evidence" value="ECO:0007669"/>
    <property type="project" value="TreeGrafter"/>
</dbReference>
<evidence type="ECO:0000256" key="8">
    <source>
        <dbReference type="RuleBase" id="RU364056"/>
    </source>
</evidence>
<dbReference type="Proteomes" id="UP000807504">
    <property type="component" value="Unassembled WGS sequence"/>
</dbReference>
<dbReference type="GO" id="GO:0004375">
    <property type="term" value="F:glycine dehydrogenase (decarboxylating) activity"/>
    <property type="evidence" value="ECO:0007669"/>
    <property type="project" value="UniProtKB-UniRule"/>
</dbReference>
<dbReference type="FunFam" id="3.40.640.10:FF:000007">
    <property type="entry name" value="glycine dehydrogenase (Decarboxylating), mitochondrial"/>
    <property type="match status" value="1"/>
</dbReference>
<reference evidence="11" key="1">
    <citation type="journal article" date="2020" name="bioRxiv">
        <title>Chromosome-level reference genome of the European wasp spider Argiope bruennichi: a resource for studies on range expansion and evolutionary adaptation.</title>
        <authorList>
            <person name="Sheffer M.M."/>
            <person name="Hoppe A."/>
            <person name="Krehenwinkel H."/>
            <person name="Uhl G."/>
            <person name="Kuss A.W."/>
            <person name="Jensen L."/>
            <person name="Jensen C."/>
            <person name="Gillespie R.G."/>
            <person name="Hoff K.J."/>
            <person name="Prost S."/>
        </authorList>
    </citation>
    <scope>NUCLEOTIDE SEQUENCE</scope>
</reference>
<dbReference type="Gene3D" id="3.90.1150.10">
    <property type="entry name" value="Aspartate Aminotransferase, domain 1"/>
    <property type="match status" value="2"/>
</dbReference>
<feature type="domain" description="Glycine dehydrogenase C-terminal" evidence="10">
    <location>
        <begin position="854"/>
        <end position="975"/>
    </location>
</feature>
<keyword evidence="3 7" id="KW-0663">Pyridoxal phosphate</keyword>
<comment type="catalytic activity">
    <reaction evidence="6 8">
        <text>N(6)-[(R)-lipoyl]-L-lysyl-[glycine-cleavage complex H protein] + glycine + H(+) = N(6)-[(R)-S(8)-aminomethyldihydrolipoyl]-L-lysyl-[glycine-cleavage complex H protein] + CO2</text>
        <dbReference type="Rhea" id="RHEA:24304"/>
        <dbReference type="Rhea" id="RHEA-COMP:10494"/>
        <dbReference type="Rhea" id="RHEA-COMP:10495"/>
        <dbReference type="ChEBI" id="CHEBI:15378"/>
        <dbReference type="ChEBI" id="CHEBI:16526"/>
        <dbReference type="ChEBI" id="CHEBI:57305"/>
        <dbReference type="ChEBI" id="CHEBI:83099"/>
        <dbReference type="ChEBI" id="CHEBI:83143"/>
        <dbReference type="EC" id="1.4.4.2"/>
    </reaction>
</comment>
<comment type="similarity">
    <text evidence="2 8">Belongs to the GcvP family.</text>
</comment>
<dbReference type="InterPro" id="IPR003437">
    <property type="entry name" value="GcvP"/>
</dbReference>
<gene>
    <name evidence="11" type="ORF">HNY73_006833</name>
</gene>
<dbReference type="NCBIfam" id="TIGR00461">
    <property type="entry name" value="gcvP"/>
    <property type="match status" value="1"/>
</dbReference>
<dbReference type="InterPro" id="IPR020581">
    <property type="entry name" value="GDC_P"/>
</dbReference>
<evidence type="ECO:0000259" key="10">
    <source>
        <dbReference type="Pfam" id="PF21478"/>
    </source>
</evidence>
<keyword evidence="4 8" id="KW-0560">Oxidoreductase</keyword>
<dbReference type="InterPro" id="IPR015421">
    <property type="entry name" value="PyrdxlP-dep_Trfase_major"/>
</dbReference>
<evidence type="ECO:0000256" key="1">
    <source>
        <dbReference type="ARBA" id="ARBA00001933"/>
    </source>
</evidence>
<dbReference type="NCBIfam" id="NF001696">
    <property type="entry name" value="PRK00451.1"/>
    <property type="match status" value="1"/>
</dbReference>
<comment type="caution">
    <text evidence="11">The sequence shown here is derived from an EMBL/GenBank/DDBJ whole genome shotgun (WGS) entry which is preliminary data.</text>
</comment>
<keyword evidence="8" id="KW-0809">Transit peptide</keyword>
<comment type="cofactor">
    <cofactor evidence="1 7 8">
        <name>pyridoxal 5'-phosphate</name>
        <dbReference type="ChEBI" id="CHEBI:597326"/>
    </cofactor>
</comment>
<accession>A0A8T0FH81</accession>
<evidence type="ECO:0000313" key="12">
    <source>
        <dbReference type="Proteomes" id="UP000807504"/>
    </source>
</evidence>
<feature type="domain" description="Glycine cleavage system P-protein N-terminal" evidence="9">
    <location>
        <begin position="90"/>
        <end position="512"/>
    </location>
</feature>
<evidence type="ECO:0000256" key="5">
    <source>
        <dbReference type="ARBA" id="ARBA00046415"/>
    </source>
</evidence>
<dbReference type="PANTHER" id="PTHR11773:SF1">
    <property type="entry name" value="GLYCINE DEHYDROGENASE (DECARBOXYLATING), MITOCHONDRIAL"/>
    <property type="match status" value="1"/>
</dbReference>
<evidence type="ECO:0000256" key="4">
    <source>
        <dbReference type="ARBA" id="ARBA00023002"/>
    </source>
</evidence>
<feature type="modified residue" description="N6-(pyridoxal phosphate)lysine" evidence="7">
    <location>
        <position position="779"/>
    </location>
</feature>
<dbReference type="HAMAP" id="MF_00711">
    <property type="entry name" value="GcvP"/>
    <property type="match status" value="1"/>
</dbReference>